<proteinExistence type="predicted"/>
<evidence type="ECO:0000313" key="1">
    <source>
        <dbReference type="EMBL" id="ERK46853.1"/>
    </source>
</evidence>
<protein>
    <submittedName>
        <fullName evidence="1">Uncharacterized protein</fullName>
    </submittedName>
</protein>
<reference evidence="1 2" key="1">
    <citation type="submission" date="2013-06" db="EMBL/GenBank/DDBJ databases">
        <authorList>
            <person name="Weinstock G."/>
            <person name="Sodergren E."/>
            <person name="Lobos E.A."/>
            <person name="Fulton L."/>
            <person name="Fulton R."/>
            <person name="Courtney L."/>
            <person name="Fronick C."/>
            <person name="O'Laughlin M."/>
            <person name="Godfrey J."/>
            <person name="Wilson R.M."/>
            <person name="Miner T."/>
            <person name="Farmer C."/>
            <person name="Delehaunty K."/>
            <person name="Cordes M."/>
            <person name="Minx P."/>
            <person name="Tomlinson C."/>
            <person name="Chen J."/>
            <person name="Wollam A."/>
            <person name="Pepin K.H."/>
            <person name="Bhonagiri V."/>
            <person name="Zhang X."/>
            <person name="Warren W."/>
            <person name="Mitreva M."/>
            <person name="Mardis E.R."/>
            <person name="Wilson R.K."/>
        </authorList>
    </citation>
    <scope>NUCLEOTIDE SEQUENCE [LARGE SCALE GENOMIC DNA]</scope>
    <source>
        <strain evidence="1 2">ATCC 27803</strain>
    </source>
</reference>
<accession>U2QZV9</accession>
<comment type="caution">
    <text evidence="1">The sequence shown here is derived from an EMBL/GenBank/DDBJ whole genome shotgun (WGS) entry which is preliminary data.</text>
</comment>
<name>U2QZV9_9FIRM</name>
<evidence type="ECO:0000313" key="2">
    <source>
        <dbReference type="Proteomes" id="UP000016658"/>
    </source>
</evidence>
<dbReference type="Proteomes" id="UP000016658">
    <property type="component" value="Unassembled WGS sequence"/>
</dbReference>
<sequence length="76" mass="8857">MRGNLILWQIAAIDNPTKKIKASDVNINKSSFNNAEKLMPFHDKKLVEVISLISGLGYPMEELHFHKEVYLFFYFL</sequence>
<dbReference type="EMBL" id="AWVI01000016">
    <property type="protein sequence ID" value="ERK46853.1"/>
    <property type="molecule type" value="Genomic_DNA"/>
</dbReference>
<organism evidence="1 2">
    <name type="scientific">Faecalitalea cylindroides ATCC 27803</name>
    <dbReference type="NCBI Taxonomy" id="649755"/>
    <lineage>
        <taxon>Bacteria</taxon>
        <taxon>Bacillati</taxon>
        <taxon>Bacillota</taxon>
        <taxon>Erysipelotrichia</taxon>
        <taxon>Erysipelotrichales</taxon>
        <taxon>Erysipelotrichaceae</taxon>
        <taxon>Faecalitalea</taxon>
    </lineage>
</organism>
<gene>
    <name evidence="1" type="ORF">HMPREF0367_00298</name>
</gene>
<dbReference type="AlphaFoldDB" id="U2QZV9"/>
<dbReference type="HOGENOM" id="CLU_2649126_0_0_9"/>